<gene>
    <name evidence="2" type="ORF">A176_004523</name>
</gene>
<evidence type="ECO:0000313" key="2">
    <source>
        <dbReference type="EMBL" id="AKQ67611.1"/>
    </source>
</evidence>
<protein>
    <submittedName>
        <fullName evidence="2">Uncharacterized protein</fullName>
    </submittedName>
</protein>
<proteinExistence type="predicted"/>
<reference evidence="2 3" key="1">
    <citation type="journal article" date="2016" name="PLoS ONE">
        <title>Complete Genome Sequence and Comparative Genomics of a Novel Myxobacterium Myxococcus hansupus.</title>
        <authorList>
            <person name="Sharma G."/>
            <person name="Narwani T."/>
            <person name="Subramanian S."/>
        </authorList>
    </citation>
    <scope>NUCLEOTIDE SEQUENCE [LARGE SCALE GENOMIC DNA]</scope>
    <source>
        <strain evidence="3">mixupus</strain>
    </source>
</reference>
<accession>A0A0H4WW39</accession>
<keyword evidence="1" id="KW-0472">Membrane</keyword>
<sequence length="166" mass="18578">MATVTRSQVVGGGLALLAAGAVLYFWPQQELTVEEAIRRQVVVMTREAEEKNVGGVMEHVSERFRSNGTGGMTKREVRGILTGQVLRGQWVRIFMTNLEVREVSPTEGEFQARFIFGRSQAEKLEDLSADSVLSAYRIEGAFEKEEDGEWRVVRARPYSISPADLL</sequence>
<feature type="transmembrane region" description="Helical" evidence="1">
    <location>
        <begin position="9"/>
        <end position="26"/>
    </location>
</feature>
<keyword evidence="1" id="KW-1133">Transmembrane helix</keyword>
<dbReference type="AlphaFoldDB" id="A0A0H4WW39"/>
<dbReference type="RefSeq" id="WP_002639019.1">
    <property type="nucleotide sequence ID" value="NZ_CP012109.1"/>
</dbReference>
<dbReference type="eggNOG" id="ENOG50302A9">
    <property type="taxonomic scope" value="Bacteria"/>
</dbReference>
<evidence type="ECO:0000313" key="3">
    <source>
        <dbReference type="Proteomes" id="UP000009026"/>
    </source>
</evidence>
<dbReference type="KEGG" id="mym:A176_004523"/>
<dbReference type="STRING" id="1297742.A176_004523"/>
<dbReference type="PATRIC" id="fig|1297742.4.peg.4566"/>
<keyword evidence="1" id="KW-0812">Transmembrane</keyword>
<keyword evidence="3" id="KW-1185">Reference proteome</keyword>
<dbReference type="Proteomes" id="UP000009026">
    <property type="component" value="Chromosome"/>
</dbReference>
<evidence type="ECO:0000256" key="1">
    <source>
        <dbReference type="SAM" id="Phobius"/>
    </source>
</evidence>
<name>A0A0H4WW39_9BACT</name>
<dbReference type="OrthoDB" id="5381880at2"/>
<dbReference type="EMBL" id="CP012109">
    <property type="protein sequence ID" value="AKQ67611.1"/>
    <property type="molecule type" value="Genomic_DNA"/>
</dbReference>
<organism evidence="2 3">
    <name type="scientific">Pseudomyxococcus hansupus</name>
    <dbReference type="NCBI Taxonomy" id="1297742"/>
    <lineage>
        <taxon>Bacteria</taxon>
        <taxon>Pseudomonadati</taxon>
        <taxon>Myxococcota</taxon>
        <taxon>Myxococcia</taxon>
        <taxon>Myxococcales</taxon>
        <taxon>Cystobacterineae</taxon>
        <taxon>Myxococcaceae</taxon>
        <taxon>Pseudomyxococcus</taxon>
    </lineage>
</organism>